<dbReference type="Proteomes" id="UP001157017">
    <property type="component" value="Unassembled WGS sequence"/>
</dbReference>
<dbReference type="Pfam" id="PF13305">
    <property type="entry name" value="TetR_C_33"/>
    <property type="match status" value="1"/>
</dbReference>
<keyword evidence="1" id="KW-0805">Transcription regulation</keyword>
<evidence type="ECO:0000256" key="2">
    <source>
        <dbReference type="ARBA" id="ARBA00023163"/>
    </source>
</evidence>
<dbReference type="SUPFAM" id="SSF48498">
    <property type="entry name" value="Tetracyclin repressor-like, C-terminal domain"/>
    <property type="match status" value="1"/>
</dbReference>
<gene>
    <name evidence="4" type="ORF">GCM10025868_24920</name>
</gene>
<reference evidence="5" key="1">
    <citation type="journal article" date="2019" name="Int. J. Syst. Evol. Microbiol.">
        <title>The Global Catalogue of Microorganisms (GCM) 10K type strain sequencing project: providing services to taxonomists for standard genome sequencing and annotation.</title>
        <authorList>
            <consortium name="The Broad Institute Genomics Platform"/>
            <consortium name="The Broad Institute Genome Sequencing Center for Infectious Disease"/>
            <person name="Wu L."/>
            <person name="Ma J."/>
        </authorList>
    </citation>
    <scope>NUCLEOTIDE SEQUENCE [LARGE SCALE GENOMIC DNA]</scope>
    <source>
        <strain evidence="5">NBRC 108730</strain>
    </source>
</reference>
<dbReference type="Gene3D" id="1.10.357.10">
    <property type="entry name" value="Tetracycline Repressor, domain 2"/>
    <property type="match status" value="1"/>
</dbReference>
<comment type="caution">
    <text evidence="4">The sequence shown here is derived from an EMBL/GenBank/DDBJ whole genome shotgun (WGS) entry which is preliminary data.</text>
</comment>
<evidence type="ECO:0000313" key="5">
    <source>
        <dbReference type="Proteomes" id="UP001157017"/>
    </source>
</evidence>
<dbReference type="InterPro" id="IPR009057">
    <property type="entry name" value="Homeodomain-like_sf"/>
</dbReference>
<proteinExistence type="predicted"/>
<evidence type="ECO:0000259" key="3">
    <source>
        <dbReference type="Pfam" id="PF13305"/>
    </source>
</evidence>
<protein>
    <recommendedName>
        <fullName evidence="3">HTH-type transcriptional regulator MT1864/Rv1816-like C-terminal domain-containing protein</fullName>
    </recommendedName>
</protein>
<dbReference type="Gene3D" id="1.10.10.60">
    <property type="entry name" value="Homeodomain-like"/>
    <property type="match status" value="1"/>
</dbReference>
<evidence type="ECO:0000256" key="1">
    <source>
        <dbReference type="ARBA" id="ARBA00023015"/>
    </source>
</evidence>
<evidence type="ECO:0000313" key="4">
    <source>
        <dbReference type="EMBL" id="GMA87242.1"/>
    </source>
</evidence>
<dbReference type="InterPro" id="IPR036271">
    <property type="entry name" value="Tet_transcr_reg_TetR-rel_C_sf"/>
</dbReference>
<dbReference type="InterPro" id="IPR025996">
    <property type="entry name" value="MT1864/Rv1816-like_C"/>
</dbReference>
<name>A0ABQ6JK44_9ACTN</name>
<dbReference type="SUPFAM" id="SSF46689">
    <property type="entry name" value="Homeodomain-like"/>
    <property type="match status" value="1"/>
</dbReference>
<sequence length="126" mass="13054">MNAVAERLGVRTPSLYKHVAGQADLLHRIAVLAADEVSDAVGDAIRGRSGSDALSAAAQALRRYVKDHPGRYAAANEARATGPDDPFVASSGRTLECLAAVLRGYDLPPRSRSTPSGCCAACCTAS</sequence>
<keyword evidence="5" id="KW-1185">Reference proteome</keyword>
<accession>A0ABQ6JK44</accession>
<feature type="domain" description="HTH-type transcriptional regulator MT1864/Rv1816-like C-terminal" evidence="3">
    <location>
        <begin position="54"/>
        <end position="109"/>
    </location>
</feature>
<organism evidence="4 5">
    <name type="scientific">Angustibacter aerolatus</name>
    <dbReference type="NCBI Taxonomy" id="1162965"/>
    <lineage>
        <taxon>Bacteria</taxon>
        <taxon>Bacillati</taxon>
        <taxon>Actinomycetota</taxon>
        <taxon>Actinomycetes</taxon>
        <taxon>Kineosporiales</taxon>
        <taxon>Kineosporiaceae</taxon>
    </lineage>
</organism>
<dbReference type="EMBL" id="BSUZ01000001">
    <property type="protein sequence ID" value="GMA87242.1"/>
    <property type="molecule type" value="Genomic_DNA"/>
</dbReference>
<keyword evidence="2" id="KW-0804">Transcription</keyword>